<dbReference type="InterPro" id="IPR012337">
    <property type="entry name" value="RNaseH-like_sf"/>
</dbReference>
<accession>A0A5J9VWW9</accession>
<comment type="caution">
    <text evidence="5">The sequence shown here is derived from an EMBL/GenBank/DDBJ whole genome shotgun (WGS) entry which is preliminary data.</text>
</comment>
<sequence length="226" mass="24927">MAVPQPFDLFLVVDFEATCEGENTRIYPQEIIEFPAVLVDAATGVVVSEVRTYVRPRHHPRLTEFCVNLTGMSQGVAGAPCGLNVAPPLLTGIQQRQVDAGVELTQALAMHDAWLREAVGARSFAVVTWGDWDCKTMLEFECRFKGIAKPAYFNRWVDLRVHFEAKFVDARGQRRNLQEAVLEAGLPWEGRLHSGLDDARNAARLLAELMRLGVAISITGSLPGAP</sequence>
<dbReference type="InterPro" id="IPR036397">
    <property type="entry name" value="RNaseH_sf"/>
</dbReference>
<keyword evidence="1" id="KW-0540">Nuclease</keyword>
<keyword evidence="2" id="KW-0378">Hydrolase</keyword>
<dbReference type="Gramene" id="TVU39580">
    <property type="protein sequence ID" value="TVU39580"/>
    <property type="gene ID" value="EJB05_13006"/>
</dbReference>
<dbReference type="Gene3D" id="3.30.420.10">
    <property type="entry name" value="Ribonuclease H-like superfamily/Ribonuclease H"/>
    <property type="match status" value="1"/>
</dbReference>
<evidence type="ECO:0000259" key="4">
    <source>
        <dbReference type="SMART" id="SM00479"/>
    </source>
</evidence>
<dbReference type="SUPFAM" id="SSF53098">
    <property type="entry name" value="Ribonuclease H-like"/>
    <property type="match status" value="1"/>
</dbReference>
<dbReference type="Proteomes" id="UP000324897">
    <property type="component" value="Chromosome 4"/>
</dbReference>
<proteinExistence type="predicted"/>
<evidence type="ECO:0000256" key="1">
    <source>
        <dbReference type="ARBA" id="ARBA00022722"/>
    </source>
</evidence>
<keyword evidence="3" id="KW-0269">Exonuclease</keyword>
<dbReference type="InterPro" id="IPR013520">
    <property type="entry name" value="Ribonucl_H"/>
</dbReference>
<keyword evidence="6" id="KW-1185">Reference proteome</keyword>
<dbReference type="GO" id="GO:0003676">
    <property type="term" value="F:nucleic acid binding"/>
    <property type="evidence" value="ECO:0007669"/>
    <property type="project" value="InterPro"/>
</dbReference>
<evidence type="ECO:0000256" key="3">
    <source>
        <dbReference type="ARBA" id="ARBA00022839"/>
    </source>
</evidence>
<feature type="non-terminal residue" evidence="5">
    <location>
        <position position="1"/>
    </location>
</feature>
<dbReference type="InterPro" id="IPR051274">
    <property type="entry name" value="3-5_Exoribonuclease"/>
</dbReference>
<dbReference type="PANTHER" id="PTHR23044">
    <property type="entry name" value="3'-5' EXONUCLEASE ERI1-RELATED"/>
    <property type="match status" value="1"/>
</dbReference>
<feature type="domain" description="Exonuclease" evidence="4">
    <location>
        <begin position="9"/>
        <end position="215"/>
    </location>
</feature>
<evidence type="ECO:0000256" key="2">
    <source>
        <dbReference type="ARBA" id="ARBA00022801"/>
    </source>
</evidence>
<dbReference type="CDD" id="cd06133">
    <property type="entry name" value="ERI-1_3'hExo_like"/>
    <property type="match status" value="1"/>
</dbReference>
<dbReference type="GO" id="GO:0000175">
    <property type="term" value="F:3'-5'-RNA exonuclease activity"/>
    <property type="evidence" value="ECO:0007669"/>
    <property type="project" value="InterPro"/>
</dbReference>
<dbReference type="Pfam" id="PF00929">
    <property type="entry name" value="RNase_T"/>
    <property type="match status" value="2"/>
</dbReference>
<evidence type="ECO:0000313" key="6">
    <source>
        <dbReference type="Proteomes" id="UP000324897"/>
    </source>
</evidence>
<dbReference type="InterPro" id="IPR047201">
    <property type="entry name" value="ERI-1_3'hExo-like"/>
</dbReference>
<protein>
    <recommendedName>
        <fullName evidence="4">Exonuclease domain-containing protein</fullName>
    </recommendedName>
</protein>
<evidence type="ECO:0000313" key="5">
    <source>
        <dbReference type="EMBL" id="TVU39580.1"/>
    </source>
</evidence>
<dbReference type="SMART" id="SM00479">
    <property type="entry name" value="EXOIII"/>
    <property type="match status" value="1"/>
</dbReference>
<dbReference type="OrthoDB" id="448399at2759"/>
<organism evidence="5 6">
    <name type="scientific">Eragrostis curvula</name>
    <name type="common">weeping love grass</name>
    <dbReference type="NCBI Taxonomy" id="38414"/>
    <lineage>
        <taxon>Eukaryota</taxon>
        <taxon>Viridiplantae</taxon>
        <taxon>Streptophyta</taxon>
        <taxon>Embryophyta</taxon>
        <taxon>Tracheophyta</taxon>
        <taxon>Spermatophyta</taxon>
        <taxon>Magnoliopsida</taxon>
        <taxon>Liliopsida</taxon>
        <taxon>Poales</taxon>
        <taxon>Poaceae</taxon>
        <taxon>PACMAD clade</taxon>
        <taxon>Chloridoideae</taxon>
        <taxon>Eragrostideae</taxon>
        <taxon>Eragrostidinae</taxon>
        <taxon>Eragrostis</taxon>
    </lineage>
</organism>
<name>A0A5J9VWW9_9POAL</name>
<dbReference type="AlphaFoldDB" id="A0A5J9VWW9"/>
<reference evidence="5 6" key="1">
    <citation type="journal article" date="2019" name="Sci. Rep.">
        <title>A high-quality genome of Eragrostis curvula grass provides insights into Poaceae evolution and supports new strategies to enhance forage quality.</title>
        <authorList>
            <person name="Carballo J."/>
            <person name="Santos B.A.C.M."/>
            <person name="Zappacosta D."/>
            <person name="Garbus I."/>
            <person name="Selva J.P."/>
            <person name="Gallo C.A."/>
            <person name="Diaz A."/>
            <person name="Albertini E."/>
            <person name="Caccamo M."/>
            <person name="Echenique V."/>
        </authorList>
    </citation>
    <scope>NUCLEOTIDE SEQUENCE [LARGE SCALE GENOMIC DNA]</scope>
    <source>
        <strain evidence="6">cv. Victoria</strain>
        <tissue evidence="5">Leaf</tissue>
    </source>
</reference>
<dbReference type="PANTHER" id="PTHR23044:SF60">
    <property type="entry name" value="OS01G0618000 PROTEIN"/>
    <property type="match status" value="1"/>
</dbReference>
<dbReference type="EMBL" id="RWGY01000007">
    <property type="protein sequence ID" value="TVU39580.1"/>
    <property type="molecule type" value="Genomic_DNA"/>
</dbReference>
<gene>
    <name evidence="5" type="ORF">EJB05_13006</name>
</gene>